<dbReference type="eggNOG" id="ENOG502ZYAH">
    <property type="taxonomic scope" value="Bacteria"/>
</dbReference>
<dbReference type="STRING" id="1178825.SAMN05216261_0775"/>
<reference evidence="2 3" key="1">
    <citation type="submission" date="2016-11" db="EMBL/GenBank/DDBJ databases">
        <authorList>
            <person name="Jaros S."/>
            <person name="Januszkiewicz K."/>
            <person name="Wedrychowicz H."/>
        </authorList>
    </citation>
    <scope>NUCLEOTIDE SEQUENCE [LARGE SCALE GENOMIC DNA]</scope>
    <source>
        <strain evidence="2 3">CGMCC 1.12213</strain>
    </source>
</reference>
<sequence>MKRLLLVCASLLIGLTTASASELNNQKPKIKLEKKKNYRFAEPISFIERGIEFLIFPDGSFDFNTNIYDDYDDDILHRNNSRRSNINTSQRGPNVSVAFTVSSKNNRGVLISRDRFGKVRRIGNVYLNYNRRGNITRVGSVFINYSRGKHATVNQIGGLRVQYNRWGEIVHTRGFVNRNNRVSHCDVVNYQDLDRHHNDYDDSYYYYKKNGKVNKLKKKRK</sequence>
<dbReference type="AlphaFoldDB" id="A0A1M6BKV3"/>
<accession>A0A1M6BKV3</accession>
<keyword evidence="3" id="KW-1185">Reference proteome</keyword>
<proteinExistence type="predicted"/>
<evidence type="ECO:0000256" key="1">
    <source>
        <dbReference type="SAM" id="SignalP"/>
    </source>
</evidence>
<name>A0A1M6BKV3_9FLAO</name>
<evidence type="ECO:0000313" key="3">
    <source>
        <dbReference type="Proteomes" id="UP000184396"/>
    </source>
</evidence>
<dbReference type="OrthoDB" id="750023at2"/>
<feature type="signal peptide" evidence="1">
    <location>
        <begin position="1"/>
        <end position="20"/>
    </location>
</feature>
<protein>
    <submittedName>
        <fullName evidence="2">Uncharacterized protein</fullName>
    </submittedName>
</protein>
<dbReference type="RefSeq" id="WP_143148067.1">
    <property type="nucleotide sequence ID" value="NZ_ALIH01000018.1"/>
</dbReference>
<organism evidence="2 3">
    <name type="scientific">Algibacter luteus</name>
    <dbReference type="NCBI Taxonomy" id="1178825"/>
    <lineage>
        <taxon>Bacteria</taxon>
        <taxon>Pseudomonadati</taxon>
        <taxon>Bacteroidota</taxon>
        <taxon>Flavobacteriia</taxon>
        <taxon>Flavobacteriales</taxon>
        <taxon>Flavobacteriaceae</taxon>
        <taxon>Algibacter</taxon>
    </lineage>
</organism>
<gene>
    <name evidence="2" type="ORF">SAMN05216261_0775</name>
</gene>
<dbReference type="EMBL" id="FQYK01000002">
    <property type="protein sequence ID" value="SHI49123.1"/>
    <property type="molecule type" value="Genomic_DNA"/>
</dbReference>
<feature type="chain" id="PRO_5013064920" evidence="1">
    <location>
        <begin position="21"/>
        <end position="221"/>
    </location>
</feature>
<dbReference type="Proteomes" id="UP000184396">
    <property type="component" value="Unassembled WGS sequence"/>
</dbReference>
<evidence type="ECO:0000313" key="2">
    <source>
        <dbReference type="EMBL" id="SHI49123.1"/>
    </source>
</evidence>
<keyword evidence="1" id="KW-0732">Signal</keyword>